<dbReference type="SMART" id="SM00420">
    <property type="entry name" value="HTH_DEOR"/>
    <property type="match status" value="1"/>
</dbReference>
<dbReference type="InterPro" id="IPR014036">
    <property type="entry name" value="DeoR-like_C"/>
</dbReference>
<evidence type="ECO:0000313" key="6">
    <source>
        <dbReference type="Proteomes" id="UP000297604"/>
    </source>
</evidence>
<dbReference type="SMART" id="SM01134">
    <property type="entry name" value="DeoRC"/>
    <property type="match status" value="1"/>
</dbReference>
<evidence type="ECO:0000259" key="4">
    <source>
        <dbReference type="PROSITE" id="PS51000"/>
    </source>
</evidence>
<dbReference type="InterPro" id="IPR036390">
    <property type="entry name" value="WH_DNA-bd_sf"/>
</dbReference>
<dbReference type="InterPro" id="IPR036388">
    <property type="entry name" value="WH-like_DNA-bd_sf"/>
</dbReference>
<dbReference type="InterPro" id="IPR018356">
    <property type="entry name" value="Tscrpt_reg_HTH_DeoR_CS"/>
</dbReference>
<dbReference type="Gene3D" id="1.10.10.10">
    <property type="entry name" value="Winged helix-like DNA-binding domain superfamily/Winged helix DNA-binding domain"/>
    <property type="match status" value="1"/>
</dbReference>
<proteinExistence type="predicted"/>
<reference evidence="5 6" key="1">
    <citation type="submission" date="2019-03" db="EMBL/GenBank/DDBJ databases">
        <title>Genomics of glacier-inhabiting Cryobacterium strains.</title>
        <authorList>
            <person name="Liu Q."/>
            <person name="Xin Y.-H."/>
        </authorList>
    </citation>
    <scope>NUCLEOTIDE SEQUENCE [LARGE SCALE GENOMIC DNA]</scope>
    <source>
        <strain evidence="5 6">MDB1-5</strain>
    </source>
</reference>
<organism evidence="5 6">
    <name type="scientific">Cryobacterium glucosi</name>
    <dbReference type="NCBI Taxonomy" id="1259175"/>
    <lineage>
        <taxon>Bacteria</taxon>
        <taxon>Bacillati</taxon>
        <taxon>Actinomycetota</taxon>
        <taxon>Actinomycetes</taxon>
        <taxon>Micrococcales</taxon>
        <taxon>Microbacteriaceae</taxon>
        <taxon>Cryobacterium</taxon>
    </lineage>
</organism>
<evidence type="ECO:0000313" key="5">
    <source>
        <dbReference type="EMBL" id="TFC23362.1"/>
    </source>
</evidence>
<accession>A0ABY2IRP3</accession>
<dbReference type="RefSeq" id="WP_134560993.1">
    <property type="nucleotide sequence ID" value="NZ_SOFS01000007.1"/>
</dbReference>
<dbReference type="PRINTS" id="PR00037">
    <property type="entry name" value="HTHLACR"/>
</dbReference>
<dbReference type="InterPro" id="IPR050313">
    <property type="entry name" value="Carb_Metab_HTH_regulators"/>
</dbReference>
<evidence type="ECO:0000256" key="1">
    <source>
        <dbReference type="ARBA" id="ARBA00023015"/>
    </source>
</evidence>
<comment type="caution">
    <text evidence="5">The sequence shown here is derived from an EMBL/GenBank/DDBJ whole genome shotgun (WGS) entry which is preliminary data.</text>
</comment>
<dbReference type="SUPFAM" id="SSF100950">
    <property type="entry name" value="NagB/RpiA/CoA transferase-like"/>
    <property type="match status" value="1"/>
</dbReference>
<protein>
    <submittedName>
        <fullName evidence="5">DeoR/GlpR transcriptional regulator</fullName>
    </submittedName>
</protein>
<sequence>MSPSPAPRSNRPDQAARLPAGRKADLALYVSEAGQVTVGALAEHFGVSADTIRRDLDQLDADGVLVRTHGGAVSQSVMETTEKKLDLRLRLQTSAKDKIGALAAGLVQDGSVIMINAGTTTLAAVRHLDKHRNLTVATNNLRIPIEMPPDVCRDLYVFGGAVRLSGQSTIGPVGFQFAGSGNDLDVRCDLALISVGAVSADGGYSTSNLAEAVMMSEMVARASRVAILADSTKFGRQLFAQVAELGRADYFITDQAPPLDLAKAFRKSNVEVLTPPPGSPDKPDLRQAP</sequence>
<keyword evidence="6" id="KW-1185">Reference proteome</keyword>
<dbReference type="Pfam" id="PF08220">
    <property type="entry name" value="HTH_DeoR"/>
    <property type="match status" value="1"/>
</dbReference>
<dbReference type="Pfam" id="PF00455">
    <property type="entry name" value="DeoRC"/>
    <property type="match status" value="1"/>
</dbReference>
<evidence type="ECO:0000256" key="2">
    <source>
        <dbReference type="ARBA" id="ARBA00023125"/>
    </source>
</evidence>
<keyword evidence="1" id="KW-0805">Transcription regulation</keyword>
<evidence type="ECO:0000256" key="3">
    <source>
        <dbReference type="ARBA" id="ARBA00023163"/>
    </source>
</evidence>
<keyword evidence="2" id="KW-0238">DNA-binding</keyword>
<dbReference type="PROSITE" id="PS51000">
    <property type="entry name" value="HTH_DEOR_2"/>
    <property type="match status" value="1"/>
</dbReference>
<dbReference type="InterPro" id="IPR001034">
    <property type="entry name" value="DeoR_HTH"/>
</dbReference>
<gene>
    <name evidence="5" type="ORF">E3O46_01990</name>
</gene>
<dbReference type="PANTHER" id="PTHR30363">
    <property type="entry name" value="HTH-TYPE TRANSCRIPTIONAL REGULATOR SRLR-RELATED"/>
    <property type="match status" value="1"/>
</dbReference>
<dbReference type="Gene3D" id="3.30.750.70">
    <property type="entry name" value="4-hydroxybutyrate coenzyme like domains"/>
    <property type="match status" value="1"/>
</dbReference>
<dbReference type="PROSITE" id="PS00894">
    <property type="entry name" value="HTH_DEOR_1"/>
    <property type="match status" value="1"/>
</dbReference>
<name>A0ABY2IRP3_9MICO</name>
<dbReference type="SUPFAM" id="SSF46785">
    <property type="entry name" value="Winged helix' DNA-binding domain"/>
    <property type="match status" value="1"/>
</dbReference>
<dbReference type="EMBL" id="SOFS01000007">
    <property type="protein sequence ID" value="TFC23362.1"/>
    <property type="molecule type" value="Genomic_DNA"/>
</dbReference>
<feature type="domain" description="HTH deoR-type" evidence="4">
    <location>
        <begin position="19"/>
        <end position="74"/>
    </location>
</feature>
<dbReference type="InterPro" id="IPR037171">
    <property type="entry name" value="NagB/RpiA_transferase-like"/>
</dbReference>
<dbReference type="PANTHER" id="PTHR30363:SF44">
    <property type="entry name" value="AGA OPERON TRANSCRIPTIONAL REPRESSOR-RELATED"/>
    <property type="match status" value="1"/>
</dbReference>
<keyword evidence="3" id="KW-0804">Transcription</keyword>
<dbReference type="Proteomes" id="UP000297604">
    <property type="component" value="Unassembled WGS sequence"/>
</dbReference>